<dbReference type="InterPro" id="IPR011250">
    <property type="entry name" value="OMP/PagP_B-barrel"/>
</dbReference>
<name>A0ABX7MNN7_9GAMM</name>
<proteinExistence type="predicted"/>
<dbReference type="InterPro" id="IPR027385">
    <property type="entry name" value="Beta-barrel_OMP"/>
</dbReference>
<dbReference type="Pfam" id="PF13505">
    <property type="entry name" value="OMP_b-brl"/>
    <property type="match status" value="1"/>
</dbReference>
<gene>
    <name evidence="4" type="ORF">LPB19_11820</name>
</gene>
<dbReference type="Gene3D" id="2.40.160.20">
    <property type="match status" value="1"/>
</dbReference>
<feature type="signal peptide" evidence="2">
    <location>
        <begin position="1"/>
        <end position="25"/>
    </location>
</feature>
<evidence type="ECO:0000313" key="5">
    <source>
        <dbReference type="Proteomes" id="UP000663555"/>
    </source>
</evidence>
<keyword evidence="5" id="KW-1185">Reference proteome</keyword>
<feature type="domain" description="Outer membrane protein beta-barrel" evidence="3">
    <location>
        <begin position="13"/>
        <end position="175"/>
    </location>
</feature>
<dbReference type="Proteomes" id="UP000663555">
    <property type="component" value="Chromosome"/>
</dbReference>
<sequence length="178" mass="20123">MFISSERWRLIVFSVLLVAATAAQCADPVTRRIIYFGATYGQYDFASKRGLDDRQFPGVSLGLQFTEQVSMALFYTRADVTANDGRPRYRLENYFLEGAWYFNIAERFRPYVVAGIGETQEAKGDISAATTVNGGAGIKWRFNQHWAAKLDGRALFSLDDDLTDKAIMTSIEYHFGRD</sequence>
<accession>A0ABX7MNN7</accession>
<evidence type="ECO:0000259" key="3">
    <source>
        <dbReference type="Pfam" id="PF13505"/>
    </source>
</evidence>
<evidence type="ECO:0000313" key="4">
    <source>
        <dbReference type="EMBL" id="QSP93880.1"/>
    </source>
</evidence>
<evidence type="ECO:0000256" key="2">
    <source>
        <dbReference type="SAM" id="SignalP"/>
    </source>
</evidence>
<protein>
    <submittedName>
        <fullName evidence="4">Porin family protein</fullName>
    </submittedName>
</protein>
<evidence type="ECO:0000256" key="1">
    <source>
        <dbReference type="ARBA" id="ARBA00022729"/>
    </source>
</evidence>
<dbReference type="EMBL" id="CP071247">
    <property type="protein sequence ID" value="QSP93880.1"/>
    <property type="molecule type" value="Genomic_DNA"/>
</dbReference>
<reference evidence="4 5" key="1">
    <citation type="submission" date="2021-03" db="EMBL/GenBank/DDBJ databases">
        <title>Genome sequencing of Marinobacter sp. LPB0319.</title>
        <authorList>
            <person name="Kim J."/>
        </authorList>
    </citation>
    <scope>NUCLEOTIDE SEQUENCE [LARGE SCALE GENOMIC DNA]</scope>
    <source>
        <strain evidence="4 5">LPB0319</strain>
    </source>
</reference>
<dbReference type="SUPFAM" id="SSF56925">
    <property type="entry name" value="OMPA-like"/>
    <property type="match status" value="1"/>
</dbReference>
<dbReference type="RefSeq" id="WP_206643102.1">
    <property type="nucleotide sequence ID" value="NZ_CP071247.1"/>
</dbReference>
<keyword evidence="1 2" id="KW-0732">Signal</keyword>
<feature type="chain" id="PRO_5046759073" evidence="2">
    <location>
        <begin position="26"/>
        <end position="178"/>
    </location>
</feature>
<organism evidence="4 5">
    <name type="scientific">Marinobacter salinisoli</name>
    <dbReference type="NCBI Taxonomy" id="2769486"/>
    <lineage>
        <taxon>Bacteria</taxon>
        <taxon>Pseudomonadati</taxon>
        <taxon>Pseudomonadota</taxon>
        <taxon>Gammaproteobacteria</taxon>
        <taxon>Pseudomonadales</taxon>
        <taxon>Marinobacteraceae</taxon>
        <taxon>Marinobacter</taxon>
    </lineage>
</organism>